<dbReference type="AlphaFoldDB" id="A0A9D4QUR6"/>
<evidence type="ECO:0000313" key="1">
    <source>
        <dbReference type="EMBL" id="KAH3844366.1"/>
    </source>
</evidence>
<name>A0A9D4QUR6_DREPO</name>
<comment type="caution">
    <text evidence="1">The sequence shown here is derived from an EMBL/GenBank/DDBJ whole genome shotgun (WGS) entry which is preliminary data.</text>
</comment>
<reference evidence="1" key="2">
    <citation type="submission" date="2020-11" db="EMBL/GenBank/DDBJ databases">
        <authorList>
            <person name="McCartney M.A."/>
            <person name="Auch B."/>
            <person name="Kono T."/>
            <person name="Mallez S."/>
            <person name="Becker A."/>
            <person name="Gohl D.M."/>
            <person name="Silverstein K.A.T."/>
            <person name="Koren S."/>
            <person name="Bechman K.B."/>
            <person name="Herman A."/>
            <person name="Abrahante J.E."/>
            <person name="Garbe J."/>
        </authorList>
    </citation>
    <scope>NUCLEOTIDE SEQUENCE</scope>
    <source>
        <strain evidence="1">Duluth1</strain>
        <tissue evidence="1">Whole animal</tissue>
    </source>
</reference>
<sequence>MYNIREAASKRAGFAWRSYDIQLRQEVSPASLAEINTDLWWRCTLSGDGVSAPSCTETPRGKESVPRAWTSMTAPALGLLVDSHIHVPIAGGSHPASSCFKKQAFPSARGHSFRFATPSYRPRFIRGAHRGQIRSARPH</sequence>
<accession>A0A9D4QUR6</accession>
<dbReference type="EMBL" id="JAIWYP010000003">
    <property type="protein sequence ID" value="KAH3844366.1"/>
    <property type="molecule type" value="Genomic_DNA"/>
</dbReference>
<keyword evidence="2" id="KW-1185">Reference proteome</keyword>
<protein>
    <submittedName>
        <fullName evidence="1">Uncharacterized protein</fullName>
    </submittedName>
</protein>
<proteinExistence type="predicted"/>
<evidence type="ECO:0000313" key="2">
    <source>
        <dbReference type="Proteomes" id="UP000828390"/>
    </source>
</evidence>
<reference evidence="1" key="1">
    <citation type="journal article" date="2019" name="bioRxiv">
        <title>The Genome of the Zebra Mussel, Dreissena polymorpha: A Resource for Invasive Species Research.</title>
        <authorList>
            <person name="McCartney M.A."/>
            <person name="Auch B."/>
            <person name="Kono T."/>
            <person name="Mallez S."/>
            <person name="Zhang Y."/>
            <person name="Obille A."/>
            <person name="Becker A."/>
            <person name="Abrahante J.E."/>
            <person name="Garbe J."/>
            <person name="Badalamenti J.P."/>
            <person name="Herman A."/>
            <person name="Mangelson H."/>
            <person name="Liachko I."/>
            <person name="Sullivan S."/>
            <person name="Sone E.D."/>
            <person name="Koren S."/>
            <person name="Silverstein K.A.T."/>
            <person name="Beckman K.B."/>
            <person name="Gohl D.M."/>
        </authorList>
    </citation>
    <scope>NUCLEOTIDE SEQUENCE</scope>
    <source>
        <strain evidence="1">Duluth1</strain>
        <tissue evidence="1">Whole animal</tissue>
    </source>
</reference>
<dbReference type="Proteomes" id="UP000828390">
    <property type="component" value="Unassembled WGS sequence"/>
</dbReference>
<gene>
    <name evidence="1" type="ORF">DPMN_086624</name>
</gene>
<organism evidence="1 2">
    <name type="scientific">Dreissena polymorpha</name>
    <name type="common">Zebra mussel</name>
    <name type="synonym">Mytilus polymorpha</name>
    <dbReference type="NCBI Taxonomy" id="45954"/>
    <lineage>
        <taxon>Eukaryota</taxon>
        <taxon>Metazoa</taxon>
        <taxon>Spiralia</taxon>
        <taxon>Lophotrochozoa</taxon>
        <taxon>Mollusca</taxon>
        <taxon>Bivalvia</taxon>
        <taxon>Autobranchia</taxon>
        <taxon>Heteroconchia</taxon>
        <taxon>Euheterodonta</taxon>
        <taxon>Imparidentia</taxon>
        <taxon>Neoheterodontei</taxon>
        <taxon>Myida</taxon>
        <taxon>Dreissenoidea</taxon>
        <taxon>Dreissenidae</taxon>
        <taxon>Dreissena</taxon>
    </lineage>
</organism>